<dbReference type="Proteomes" id="UP000799757">
    <property type="component" value="Unassembled WGS sequence"/>
</dbReference>
<keyword evidence="2" id="KW-0560">Oxidoreductase</keyword>
<feature type="non-terminal residue" evidence="4">
    <location>
        <position position="195"/>
    </location>
</feature>
<organism evidence="4 5">
    <name type="scientific">Melanomma pulvis-pyrius CBS 109.77</name>
    <dbReference type="NCBI Taxonomy" id="1314802"/>
    <lineage>
        <taxon>Eukaryota</taxon>
        <taxon>Fungi</taxon>
        <taxon>Dikarya</taxon>
        <taxon>Ascomycota</taxon>
        <taxon>Pezizomycotina</taxon>
        <taxon>Dothideomycetes</taxon>
        <taxon>Pleosporomycetidae</taxon>
        <taxon>Pleosporales</taxon>
        <taxon>Melanommataceae</taxon>
        <taxon>Melanomma</taxon>
    </lineage>
</organism>
<dbReference type="Gene3D" id="3.40.47.10">
    <property type="match status" value="1"/>
</dbReference>
<dbReference type="GO" id="GO:0044550">
    <property type="term" value="P:secondary metabolite biosynthetic process"/>
    <property type="evidence" value="ECO:0007669"/>
    <property type="project" value="TreeGrafter"/>
</dbReference>
<dbReference type="InterPro" id="IPR018201">
    <property type="entry name" value="Ketoacyl_synth_AS"/>
</dbReference>
<dbReference type="Pfam" id="PF00109">
    <property type="entry name" value="ketoacyl-synt"/>
    <property type="match status" value="1"/>
</dbReference>
<dbReference type="SMART" id="SM00825">
    <property type="entry name" value="PKS_KS"/>
    <property type="match status" value="1"/>
</dbReference>
<dbReference type="EMBL" id="MU001877">
    <property type="protein sequence ID" value="KAF2794879.1"/>
    <property type="molecule type" value="Genomic_DNA"/>
</dbReference>
<dbReference type="InterPro" id="IPR016039">
    <property type="entry name" value="Thiolase-like"/>
</dbReference>
<dbReference type="GO" id="GO:0006633">
    <property type="term" value="P:fatty acid biosynthetic process"/>
    <property type="evidence" value="ECO:0007669"/>
    <property type="project" value="InterPro"/>
</dbReference>
<evidence type="ECO:0000259" key="3">
    <source>
        <dbReference type="PROSITE" id="PS52004"/>
    </source>
</evidence>
<dbReference type="GO" id="GO:0004312">
    <property type="term" value="F:fatty acid synthase activity"/>
    <property type="evidence" value="ECO:0007669"/>
    <property type="project" value="TreeGrafter"/>
</dbReference>
<gene>
    <name evidence="4" type="ORF">K505DRAFT_222891</name>
</gene>
<keyword evidence="5" id="KW-1185">Reference proteome</keyword>
<reference evidence="4" key="1">
    <citation type="journal article" date="2020" name="Stud. Mycol.">
        <title>101 Dothideomycetes genomes: a test case for predicting lifestyles and emergence of pathogens.</title>
        <authorList>
            <person name="Haridas S."/>
            <person name="Albert R."/>
            <person name="Binder M."/>
            <person name="Bloem J."/>
            <person name="Labutti K."/>
            <person name="Salamov A."/>
            <person name="Andreopoulos B."/>
            <person name="Baker S."/>
            <person name="Barry K."/>
            <person name="Bills G."/>
            <person name="Bluhm B."/>
            <person name="Cannon C."/>
            <person name="Castanera R."/>
            <person name="Culley D."/>
            <person name="Daum C."/>
            <person name="Ezra D."/>
            <person name="Gonzalez J."/>
            <person name="Henrissat B."/>
            <person name="Kuo A."/>
            <person name="Liang C."/>
            <person name="Lipzen A."/>
            <person name="Lutzoni F."/>
            <person name="Magnuson J."/>
            <person name="Mondo S."/>
            <person name="Nolan M."/>
            <person name="Ohm R."/>
            <person name="Pangilinan J."/>
            <person name="Park H.-J."/>
            <person name="Ramirez L."/>
            <person name="Alfaro M."/>
            <person name="Sun H."/>
            <person name="Tritt A."/>
            <person name="Yoshinaga Y."/>
            <person name="Zwiers L.-H."/>
            <person name="Turgeon B."/>
            <person name="Goodwin S."/>
            <person name="Spatafora J."/>
            <person name="Crous P."/>
            <person name="Grigoriev I."/>
        </authorList>
    </citation>
    <scope>NUCLEOTIDE SEQUENCE</scope>
    <source>
        <strain evidence="4">CBS 109.77</strain>
    </source>
</reference>
<dbReference type="GO" id="GO:0004315">
    <property type="term" value="F:3-oxoacyl-[acyl-carrier-protein] synthase activity"/>
    <property type="evidence" value="ECO:0007669"/>
    <property type="project" value="InterPro"/>
</dbReference>
<dbReference type="InterPro" id="IPR014030">
    <property type="entry name" value="Ketoacyl_synth_N"/>
</dbReference>
<dbReference type="PROSITE" id="PS52004">
    <property type="entry name" value="KS3_2"/>
    <property type="match status" value="1"/>
</dbReference>
<dbReference type="PANTHER" id="PTHR43775:SF29">
    <property type="entry name" value="ASPERFURANONE POLYKETIDE SYNTHASE AFOG-RELATED"/>
    <property type="match status" value="1"/>
</dbReference>
<evidence type="ECO:0000313" key="4">
    <source>
        <dbReference type="EMBL" id="KAF2794879.1"/>
    </source>
</evidence>
<feature type="domain" description="Ketosynthase family 3 (KS3)" evidence="3">
    <location>
        <begin position="1"/>
        <end position="195"/>
    </location>
</feature>
<dbReference type="InterPro" id="IPR020841">
    <property type="entry name" value="PKS_Beta-ketoAc_synthase_dom"/>
</dbReference>
<feature type="non-terminal residue" evidence="4">
    <location>
        <position position="1"/>
    </location>
</feature>
<name>A0A6A6XED2_9PLEO</name>
<proteinExistence type="predicted"/>
<dbReference type="SUPFAM" id="SSF53901">
    <property type="entry name" value="Thiolase-like"/>
    <property type="match status" value="1"/>
</dbReference>
<dbReference type="PANTHER" id="PTHR43775">
    <property type="entry name" value="FATTY ACID SYNTHASE"/>
    <property type="match status" value="1"/>
</dbReference>
<dbReference type="GO" id="GO:0016491">
    <property type="term" value="F:oxidoreductase activity"/>
    <property type="evidence" value="ECO:0007669"/>
    <property type="project" value="UniProtKB-KW"/>
</dbReference>
<evidence type="ECO:0000256" key="1">
    <source>
        <dbReference type="ARBA" id="ARBA00022679"/>
    </source>
</evidence>
<dbReference type="AlphaFoldDB" id="A0A6A6XED2"/>
<evidence type="ECO:0000313" key="5">
    <source>
        <dbReference type="Proteomes" id="UP000799757"/>
    </source>
</evidence>
<protein>
    <submittedName>
        <fullName evidence="4">Beta-ketoacyl synthase</fullName>
    </submittedName>
</protein>
<accession>A0A6A6XED2</accession>
<dbReference type="OrthoDB" id="3786578at2759"/>
<sequence length="195" mass="21482">EPIAVIGFSFIFPQDATSSDALWEIMMNKRNTATTFPPERMNINSIYHPDPNRRGQIPVNRSHFLKQSLAAFDASFFSTSTTDAASMDPQQRLLLECTYNALENAGLPMETVSGSKTSVYTGSFSTDWQQLAYKDGEQCRTTTALGVQACFNANRISWFFNFTGNSANIDTACSSSLVCLDLGCQGLRSGDHDMV</sequence>
<keyword evidence="1" id="KW-0808">Transferase</keyword>
<evidence type="ECO:0000256" key="2">
    <source>
        <dbReference type="ARBA" id="ARBA00023002"/>
    </source>
</evidence>
<dbReference type="InterPro" id="IPR050091">
    <property type="entry name" value="PKS_NRPS_Biosynth_Enz"/>
</dbReference>
<dbReference type="CDD" id="cd00833">
    <property type="entry name" value="PKS"/>
    <property type="match status" value="1"/>
</dbReference>
<dbReference type="PROSITE" id="PS00606">
    <property type="entry name" value="KS3_1"/>
    <property type="match status" value="1"/>
</dbReference>